<accession>A0ACC3BJN4</accession>
<gene>
    <name evidence="1" type="ORF">I4F81_000776</name>
</gene>
<keyword evidence="2" id="KW-1185">Reference proteome</keyword>
<proteinExistence type="predicted"/>
<comment type="caution">
    <text evidence="1">The sequence shown here is derived from an EMBL/GenBank/DDBJ whole genome shotgun (WGS) entry which is preliminary data.</text>
</comment>
<evidence type="ECO:0000313" key="2">
    <source>
        <dbReference type="Proteomes" id="UP000798662"/>
    </source>
</evidence>
<dbReference type="Proteomes" id="UP000798662">
    <property type="component" value="Chromosome 1"/>
</dbReference>
<sequence>MRATRSRSAEVAPLIWAATATLCLLASIRHPAFTCLYRRTMGRPSRDAHCARAVSVKSSGIKARNSSSTSFSRSAIFWFAPTMGSSDARRNARQHPSSSSGDHFGCLPIFYVRGATGGVVLDRSMTAGGMGG</sequence>
<evidence type="ECO:0000313" key="1">
    <source>
        <dbReference type="EMBL" id="KAK1858165.1"/>
    </source>
</evidence>
<protein>
    <submittedName>
        <fullName evidence="1">Uncharacterized protein</fullName>
    </submittedName>
</protein>
<organism evidence="1 2">
    <name type="scientific">Pyropia yezoensis</name>
    <name type="common">Susabi-nori</name>
    <name type="synonym">Porphyra yezoensis</name>
    <dbReference type="NCBI Taxonomy" id="2788"/>
    <lineage>
        <taxon>Eukaryota</taxon>
        <taxon>Rhodophyta</taxon>
        <taxon>Bangiophyceae</taxon>
        <taxon>Bangiales</taxon>
        <taxon>Bangiaceae</taxon>
        <taxon>Pyropia</taxon>
    </lineage>
</organism>
<dbReference type="EMBL" id="CM020618">
    <property type="protein sequence ID" value="KAK1858165.1"/>
    <property type="molecule type" value="Genomic_DNA"/>
</dbReference>
<reference evidence="1" key="1">
    <citation type="submission" date="2019-11" db="EMBL/GenBank/DDBJ databases">
        <title>Nori genome reveals adaptations in red seaweeds to the harsh intertidal environment.</title>
        <authorList>
            <person name="Wang D."/>
            <person name="Mao Y."/>
        </authorList>
    </citation>
    <scope>NUCLEOTIDE SEQUENCE</scope>
    <source>
        <tissue evidence="1">Gametophyte</tissue>
    </source>
</reference>
<name>A0ACC3BJN4_PYRYE</name>